<dbReference type="Proteomes" id="UP000184550">
    <property type="component" value="Unassembled WGS sequence"/>
</dbReference>
<comment type="similarity">
    <text evidence="1">Belongs to the NAD(P)-dependent epimerase/dehydratase family.</text>
</comment>
<comment type="caution">
    <text evidence="3">The sequence shown here is derived from an EMBL/GenBank/DDBJ whole genome shotgun (WGS) entry which is preliminary data.</text>
</comment>
<gene>
    <name evidence="3" type="ORF">PL8927_760021</name>
</gene>
<dbReference type="PANTHER" id="PTHR43000">
    <property type="entry name" value="DTDP-D-GLUCOSE 4,6-DEHYDRATASE-RELATED"/>
    <property type="match status" value="1"/>
</dbReference>
<accession>A0A7Z9C092</accession>
<organism evidence="3 4">
    <name type="scientific">Planktothrix serta PCC 8927</name>
    <dbReference type="NCBI Taxonomy" id="671068"/>
    <lineage>
        <taxon>Bacteria</taxon>
        <taxon>Bacillati</taxon>
        <taxon>Cyanobacteriota</taxon>
        <taxon>Cyanophyceae</taxon>
        <taxon>Oscillatoriophycideae</taxon>
        <taxon>Oscillatoriales</taxon>
        <taxon>Microcoleaceae</taxon>
        <taxon>Planktothrix</taxon>
    </lineage>
</organism>
<name>A0A7Z9C092_9CYAN</name>
<sequence>MRQDLIEIIKEDCEQVTTGVSNALSALKGECVLITGGTGFIGTWLTELVAFLNDTHNFNTKLILLSGRAYNFSAKAPHLAMRKDVVIIERDIRSLLDISSDVSWIIHAAANPDNRLHASDPLKTMDVIVKGTESVLMAATRLPNLQKFLNISSGLVYGSQPLELETIPESFRGTLDFASIGSAYAEAKRMGETLCAVYRNQHRLPIVNARPFAFIGPYQLLDRPWAINNFIRDGLLGGPIRILGDGETVRSYMYPSDMAFWLLNILVQGTVGLSYNVGSPYGVTLRQLAEKIANHFPLRPKIISRVAEDPNSNHSKFVPDITLAQKTLGLGLKVDIETAIKRTISWNRYLLDS</sequence>
<keyword evidence="4" id="KW-1185">Reference proteome</keyword>
<evidence type="ECO:0000259" key="2">
    <source>
        <dbReference type="Pfam" id="PF01370"/>
    </source>
</evidence>
<dbReference type="RefSeq" id="WP_083624941.1">
    <property type="nucleotide sequence ID" value="NZ_LR734878.1"/>
</dbReference>
<dbReference type="Gene3D" id="3.40.50.720">
    <property type="entry name" value="NAD(P)-binding Rossmann-like Domain"/>
    <property type="match status" value="1"/>
</dbReference>
<evidence type="ECO:0000313" key="4">
    <source>
        <dbReference type="Proteomes" id="UP000184550"/>
    </source>
</evidence>
<dbReference type="EMBL" id="CZCU02000153">
    <property type="protein sequence ID" value="VXD22711.1"/>
    <property type="molecule type" value="Genomic_DNA"/>
</dbReference>
<protein>
    <submittedName>
        <fullName evidence="3">RfbB</fullName>
    </submittedName>
</protein>
<reference evidence="3" key="1">
    <citation type="submission" date="2019-10" db="EMBL/GenBank/DDBJ databases">
        <authorList>
            <consortium name="Genoscope - CEA"/>
            <person name="William W."/>
        </authorList>
    </citation>
    <scope>NUCLEOTIDE SEQUENCE [LARGE SCALE GENOMIC DNA]</scope>
    <source>
        <strain evidence="3">BBR_PRJEB10992</strain>
    </source>
</reference>
<dbReference type="OrthoDB" id="9771073at2"/>
<dbReference type="Pfam" id="PF01370">
    <property type="entry name" value="Epimerase"/>
    <property type="match status" value="1"/>
</dbReference>
<dbReference type="InterPro" id="IPR036291">
    <property type="entry name" value="NAD(P)-bd_dom_sf"/>
</dbReference>
<evidence type="ECO:0000256" key="1">
    <source>
        <dbReference type="ARBA" id="ARBA00007637"/>
    </source>
</evidence>
<dbReference type="AlphaFoldDB" id="A0A7Z9C092"/>
<dbReference type="InterPro" id="IPR001509">
    <property type="entry name" value="Epimerase_deHydtase"/>
</dbReference>
<evidence type="ECO:0000313" key="3">
    <source>
        <dbReference type="EMBL" id="VXD22711.1"/>
    </source>
</evidence>
<dbReference type="SUPFAM" id="SSF51735">
    <property type="entry name" value="NAD(P)-binding Rossmann-fold domains"/>
    <property type="match status" value="1"/>
</dbReference>
<feature type="domain" description="NAD-dependent epimerase/dehydratase" evidence="2">
    <location>
        <begin position="32"/>
        <end position="278"/>
    </location>
</feature>
<proteinExistence type="inferred from homology"/>